<evidence type="ECO:0000256" key="11">
    <source>
        <dbReference type="HAMAP-Rule" id="MF_00004"/>
    </source>
</evidence>
<dbReference type="HAMAP" id="MF_00004">
    <property type="entry name" value="Aden_phosphoribosyltr"/>
    <property type="match status" value="1"/>
</dbReference>
<evidence type="ECO:0000256" key="5">
    <source>
        <dbReference type="ARBA" id="ARBA00008391"/>
    </source>
</evidence>
<proteinExistence type="inferred from homology"/>
<evidence type="ECO:0000256" key="4">
    <source>
        <dbReference type="ARBA" id="ARBA00004659"/>
    </source>
</evidence>
<dbReference type="NCBIfam" id="NF002634">
    <property type="entry name" value="PRK02304.1-3"/>
    <property type="match status" value="1"/>
</dbReference>
<feature type="domain" description="Phosphoribosyltransferase" evidence="12">
    <location>
        <begin position="61"/>
        <end position="159"/>
    </location>
</feature>
<keyword evidence="10 11" id="KW-0660">Purine salvage</keyword>
<comment type="similarity">
    <text evidence="5 11">Belongs to the purine/pyrimidine phosphoribosyltransferase family.</text>
</comment>
<dbReference type="EC" id="2.4.2.7" evidence="6 11"/>
<dbReference type="GO" id="GO:0002055">
    <property type="term" value="F:adenine binding"/>
    <property type="evidence" value="ECO:0007669"/>
    <property type="project" value="TreeGrafter"/>
</dbReference>
<dbReference type="GO" id="GO:0044209">
    <property type="term" value="P:AMP salvage"/>
    <property type="evidence" value="ECO:0007669"/>
    <property type="project" value="UniProtKB-UniRule"/>
</dbReference>
<evidence type="ECO:0000313" key="14">
    <source>
        <dbReference type="Proteomes" id="UP000032066"/>
    </source>
</evidence>
<comment type="subunit">
    <text evidence="11">Homodimer.</text>
</comment>
<keyword evidence="7 11" id="KW-0963">Cytoplasm</keyword>
<evidence type="ECO:0000313" key="13">
    <source>
        <dbReference type="EMBL" id="KIQ63338.1"/>
    </source>
</evidence>
<dbReference type="PANTHER" id="PTHR32315">
    <property type="entry name" value="ADENINE PHOSPHORIBOSYLTRANSFERASE"/>
    <property type="match status" value="1"/>
</dbReference>
<dbReference type="Proteomes" id="UP000032066">
    <property type="component" value="Unassembled WGS sequence"/>
</dbReference>
<dbReference type="GO" id="GO:0016208">
    <property type="term" value="F:AMP binding"/>
    <property type="evidence" value="ECO:0007669"/>
    <property type="project" value="TreeGrafter"/>
</dbReference>
<comment type="function">
    <text evidence="2 11">Catalyzes a salvage reaction resulting in the formation of AMP, that is energically less costly than de novo synthesis.</text>
</comment>
<dbReference type="STRING" id="2064.TR51_32075"/>
<dbReference type="PATRIC" id="fig|2064.6.peg.6793"/>
<reference evidence="13 14" key="1">
    <citation type="submission" date="2015-02" db="EMBL/GenBank/DDBJ databases">
        <title>Draft genome sequence of Kitasatospora griseola MF730-N6, a bafilomycin, terpentecin and satosporin producer.</title>
        <authorList>
            <person name="Arens J.C."/>
            <person name="Haltli B."/>
            <person name="Kerr R.G."/>
        </authorList>
    </citation>
    <scope>NUCLEOTIDE SEQUENCE [LARGE SCALE GENOMIC DNA]</scope>
    <source>
        <strain evidence="13 14">MF730-N6</strain>
    </source>
</reference>
<dbReference type="AlphaFoldDB" id="A0A0D0PXK2"/>
<keyword evidence="9 11" id="KW-0808">Transferase</keyword>
<evidence type="ECO:0000256" key="10">
    <source>
        <dbReference type="ARBA" id="ARBA00022726"/>
    </source>
</evidence>
<dbReference type="SUPFAM" id="SSF53271">
    <property type="entry name" value="PRTase-like"/>
    <property type="match status" value="1"/>
</dbReference>
<keyword evidence="14" id="KW-1185">Reference proteome</keyword>
<dbReference type="UniPathway" id="UPA00588">
    <property type="reaction ID" value="UER00646"/>
</dbReference>
<evidence type="ECO:0000259" key="12">
    <source>
        <dbReference type="Pfam" id="PF00156"/>
    </source>
</evidence>
<dbReference type="EMBL" id="JXZB01000004">
    <property type="protein sequence ID" value="KIQ63338.1"/>
    <property type="molecule type" value="Genomic_DNA"/>
</dbReference>
<evidence type="ECO:0000256" key="3">
    <source>
        <dbReference type="ARBA" id="ARBA00004496"/>
    </source>
</evidence>
<dbReference type="FunFam" id="3.40.50.2020:FF:000021">
    <property type="entry name" value="Adenine phosphoribosyltransferase"/>
    <property type="match status" value="1"/>
</dbReference>
<gene>
    <name evidence="11" type="primary">apt</name>
    <name evidence="13" type="ORF">TR51_32075</name>
</gene>
<evidence type="ECO:0000256" key="2">
    <source>
        <dbReference type="ARBA" id="ARBA00003968"/>
    </source>
</evidence>
<comment type="subcellular location">
    <subcellularLocation>
        <location evidence="3 11">Cytoplasm</location>
    </subcellularLocation>
</comment>
<dbReference type="RefSeq" id="WP_043915695.1">
    <property type="nucleotide sequence ID" value="NZ_JXZB01000004.1"/>
</dbReference>
<protein>
    <recommendedName>
        <fullName evidence="6 11">Adenine phosphoribosyltransferase</fullName>
        <shortName evidence="11">APRT</shortName>
        <ecNumber evidence="6 11">2.4.2.7</ecNumber>
    </recommendedName>
</protein>
<dbReference type="NCBIfam" id="NF002636">
    <property type="entry name" value="PRK02304.1-5"/>
    <property type="match status" value="1"/>
</dbReference>
<dbReference type="GO" id="GO:0006168">
    <property type="term" value="P:adenine salvage"/>
    <property type="evidence" value="ECO:0007669"/>
    <property type="project" value="InterPro"/>
</dbReference>
<evidence type="ECO:0000256" key="9">
    <source>
        <dbReference type="ARBA" id="ARBA00022679"/>
    </source>
</evidence>
<dbReference type="GO" id="GO:0005737">
    <property type="term" value="C:cytoplasm"/>
    <property type="evidence" value="ECO:0007669"/>
    <property type="project" value="UniProtKB-SubCell"/>
</dbReference>
<keyword evidence="8 11" id="KW-0328">Glycosyltransferase</keyword>
<name>A0A0D0PXK2_KITGR</name>
<sequence length="185" mass="19120">MAIEEIDDKLRALLLERITDVFDHPNPGVVFKDIAPLLADPDAFGPLVDVLARFCTAVGADKVAGLEARGFILAAPVALRAGLGFVPIRKAGKLPGPTLTQRYDLEYGSAEVEIQRSAFAPGERVVVVDDVLATGGTVDAALGLLRRAGADVAGVAVLLELGFLAGRSRLATALGGAPLGAVLTI</sequence>
<dbReference type="InterPro" id="IPR005764">
    <property type="entry name" value="Ade_phspho_trans"/>
</dbReference>
<dbReference type="GO" id="GO:0006166">
    <property type="term" value="P:purine ribonucleoside salvage"/>
    <property type="evidence" value="ECO:0007669"/>
    <property type="project" value="UniProtKB-UniRule"/>
</dbReference>
<comment type="pathway">
    <text evidence="4 11">Purine metabolism; AMP biosynthesis via salvage pathway; AMP from adenine: step 1/1.</text>
</comment>
<dbReference type="CDD" id="cd06223">
    <property type="entry name" value="PRTases_typeI"/>
    <property type="match status" value="1"/>
</dbReference>
<dbReference type="Gene3D" id="3.40.50.2020">
    <property type="match status" value="1"/>
</dbReference>
<evidence type="ECO:0000256" key="7">
    <source>
        <dbReference type="ARBA" id="ARBA00022490"/>
    </source>
</evidence>
<dbReference type="InterPro" id="IPR000836">
    <property type="entry name" value="PRTase_dom"/>
</dbReference>
<comment type="caution">
    <text evidence="13">The sequence shown here is derived from an EMBL/GenBank/DDBJ whole genome shotgun (WGS) entry which is preliminary data.</text>
</comment>
<evidence type="ECO:0000256" key="8">
    <source>
        <dbReference type="ARBA" id="ARBA00022676"/>
    </source>
</evidence>
<evidence type="ECO:0000256" key="6">
    <source>
        <dbReference type="ARBA" id="ARBA00011893"/>
    </source>
</evidence>
<accession>A0A0D0PXK2</accession>
<dbReference type="OrthoDB" id="9803963at2"/>
<dbReference type="NCBIfam" id="TIGR01090">
    <property type="entry name" value="apt"/>
    <property type="match status" value="1"/>
</dbReference>
<dbReference type="PANTHER" id="PTHR32315:SF3">
    <property type="entry name" value="ADENINE PHOSPHORIBOSYLTRANSFERASE"/>
    <property type="match status" value="1"/>
</dbReference>
<dbReference type="GO" id="GO:0003999">
    <property type="term" value="F:adenine phosphoribosyltransferase activity"/>
    <property type="evidence" value="ECO:0007669"/>
    <property type="project" value="UniProtKB-UniRule"/>
</dbReference>
<organism evidence="13 14">
    <name type="scientific">Kitasatospora griseola</name>
    <name type="common">Streptomyces griseolosporeus</name>
    <dbReference type="NCBI Taxonomy" id="2064"/>
    <lineage>
        <taxon>Bacteria</taxon>
        <taxon>Bacillati</taxon>
        <taxon>Actinomycetota</taxon>
        <taxon>Actinomycetes</taxon>
        <taxon>Kitasatosporales</taxon>
        <taxon>Streptomycetaceae</taxon>
        <taxon>Kitasatospora</taxon>
    </lineage>
</organism>
<comment type="catalytic activity">
    <reaction evidence="1 11">
        <text>AMP + diphosphate = 5-phospho-alpha-D-ribose 1-diphosphate + adenine</text>
        <dbReference type="Rhea" id="RHEA:16609"/>
        <dbReference type="ChEBI" id="CHEBI:16708"/>
        <dbReference type="ChEBI" id="CHEBI:33019"/>
        <dbReference type="ChEBI" id="CHEBI:58017"/>
        <dbReference type="ChEBI" id="CHEBI:456215"/>
        <dbReference type="EC" id="2.4.2.7"/>
    </reaction>
</comment>
<dbReference type="Pfam" id="PF00156">
    <property type="entry name" value="Pribosyltran"/>
    <property type="match status" value="1"/>
</dbReference>
<dbReference type="InterPro" id="IPR029057">
    <property type="entry name" value="PRTase-like"/>
</dbReference>
<evidence type="ECO:0000256" key="1">
    <source>
        <dbReference type="ARBA" id="ARBA00000868"/>
    </source>
</evidence>
<dbReference type="InterPro" id="IPR050054">
    <property type="entry name" value="UPRTase/APRTase"/>
</dbReference>